<dbReference type="Pfam" id="PF14539">
    <property type="entry name" value="DUF4442"/>
    <property type="match status" value="1"/>
</dbReference>
<accession>A0A917IS99</accession>
<keyword evidence="1" id="KW-0472">Membrane</keyword>
<feature type="transmembrane region" description="Helical" evidence="1">
    <location>
        <begin position="63"/>
        <end position="85"/>
    </location>
</feature>
<feature type="transmembrane region" description="Helical" evidence="1">
    <location>
        <begin position="21"/>
        <end position="43"/>
    </location>
</feature>
<organism evidence="2 3">
    <name type="scientific">Filimonas zeae</name>
    <dbReference type="NCBI Taxonomy" id="1737353"/>
    <lineage>
        <taxon>Bacteria</taxon>
        <taxon>Pseudomonadati</taxon>
        <taxon>Bacteroidota</taxon>
        <taxon>Chitinophagia</taxon>
        <taxon>Chitinophagales</taxon>
        <taxon>Chitinophagaceae</taxon>
        <taxon>Filimonas</taxon>
    </lineage>
</organism>
<dbReference type="SUPFAM" id="SSF54637">
    <property type="entry name" value="Thioesterase/thiol ester dehydrase-isomerase"/>
    <property type="match status" value="1"/>
</dbReference>
<proteinExistence type="predicted"/>
<dbReference type="InterPro" id="IPR029069">
    <property type="entry name" value="HotDog_dom_sf"/>
</dbReference>
<dbReference type="AlphaFoldDB" id="A0A917IS99"/>
<dbReference type="InterPro" id="IPR027961">
    <property type="entry name" value="DUF4442"/>
</dbReference>
<name>A0A917IS99_9BACT</name>
<dbReference type="Proteomes" id="UP000627292">
    <property type="component" value="Unassembled WGS sequence"/>
</dbReference>
<reference evidence="2" key="1">
    <citation type="journal article" date="2014" name="Int. J. Syst. Evol. Microbiol.">
        <title>Complete genome sequence of Corynebacterium casei LMG S-19264T (=DSM 44701T), isolated from a smear-ripened cheese.</title>
        <authorList>
            <consortium name="US DOE Joint Genome Institute (JGI-PGF)"/>
            <person name="Walter F."/>
            <person name="Albersmeier A."/>
            <person name="Kalinowski J."/>
            <person name="Ruckert C."/>
        </authorList>
    </citation>
    <scope>NUCLEOTIDE SEQUENCE</scope>
    <source>
        <strain evidence="2">CGMCC 1.15290</strain>
    </source>
</reference>
<sequence>MDKGLHAREQFRKIATNRFQFSLFLLRYLPAAFFSGVRVKALNGEACTVTVPYKWFTRNPFQSTYFACLAMAAELSTGALAMLHVRGAGAKVAMLVLDMRADFRKKATGHTMFTCTEGLLLEAAVTAAVAQQEPQTYTVTSTGVNDKGEVVAEFRITWTFKAR</sequence>
<evidence type="ECO:0000313" key="3">
    <source>
        <dbReference type="Proteomes" id="UP000627292"/>
    </source>
</evidence>
<dbReference type="Gene3D" id="3.10.129.10">
    <property type="entry name" value="Hotdog Thioesterase"/>
    <property type="match status" value="1"/>
</dbReference>
<reference evidence="2" key="2">
    <citation type="submission" date="2020-09" db="EMBL/GenBank/DDBJ databases">
        <authorList>
            <person name="Sun Q."/>
            <person name="Zhou Y."/>
        </authorList>
    </citation>
    <scope>NUCLEOTIDE SEQUENCE</scope>
    <source>
        <strain evidence="2">CGMCC 1.15290</strain>
    </source>
</reference>
<keyword evidence="3" id="KW-1185">Reference proteome</keyword>
<protein>
    <submittedName>
        <fullName evidence="2">Thioesterase</fullName>
    </submittedName>
</protein>
<keyword evidence="1" id="KW-0812">Transmembrane</keyword>
<evidence type="ECO:0000313" key="2">
    <source>
        <dbReference type="EMBL" id="GGH62337.1"/>
    </source>
</evidence>
<dbReference type="EMBL" id="BMIB01000001">
    <property type="protein sequence ID" value="GGH62337.1"/>
    <property type="molecule type" value="Genomic_DNA"/>
</dbReference>
<evidence type="ECO:0000256" key="1">
    <source>
        <dbReference type="SAM" id="Phobius"/>
    </source>
</evidence>
<dbReference type="RefSeq" id="WP_188951080.1">
    <property type="nucleotide sequence ID" value="NZ_BMIB01000001.1"/>
</dbReference>
<keyword evidence="1" id="KW-1133">Transmembrane helix</keyword>
<gene>
    <name evidence="2" type="ORF">GCM10011379_12200</name>
</gene>
<comment type="caution">
    <text evidence="2">The sequence shown here is derived from an EMBL/GenBank/DDBJ whole genome shotgun (WGS) entry which is preliminary data.</text>
</comment>